<name>A0A451DDN6_9GAMM</name>
<feature type="domain" description="FAD-binding" evidence="9">
    <location>
        <begin position="4"/>
        <end position="322"/>
    </location>
</feature>
<evidence type="ECO:0000259" key="9">
    <source>
        <dbReference type="Pfam" id="PF01494"/>
    </source>
</evidence>
<dbReference type="InterPro" id="IPR002938">
    <property type="entry name" value="FAD-bd"/>
</dbReference>
<dbReference type="PROSITE" id="PS51257">
    <property type="entry name" value="PROKAR_LIPOPROTEIN"/>
    <property type="match status" value="1"/>
</dbReference>
<dbReference type="SUPFAM" id="SSF51905">
    <property type="entry name" value="FAD/NAD(P)-binding domain"/>
    <property type="match status" value="1"/>
</dbReference>
<protein>
    <submittedName>
        <fullName evidence="10">2-octaprenylphenol hydroxylase</fullName>
        <ecNumber evidence="10">1.14.13.-</ecNumber>
    </submittedName>
</protein>
<accession>A0A451DDN6</accession>
<dbReference type="AlphaFoldDB" id="A0A451DDN6"/>
<dbReference type="GO" id="GO:0071949">
    <property type="term" value="F:FAD binding"/>
    <property type="evidence" value="ECO:0007669"/>
    <property type="project" value="InterPro"/>
</dbReference>
<dbReference type="NCBIfam" id="TIGR01988">
    <property type="entry name" value="Ubi-OHases"/>
    <property type="match status" value="1"/>
</dbReference>
<keyword evidence="4" id="KW-0285">Flavoprotein</keyword>
<dbReference type="Pfam" id="PF01494">
    <property type="entry name" value="FAD_binding_3"/>
    <property type="match status" value="1"/>
</dbReference>
<dbReference type="InterPro" id="IPR010971">
    <property type="entry name" value="UbiH/COQ6"/>
</dbReference>
<evidence type="ECO:0000256" key="2">
    <source>
        <dbReference type="ARBA" id="ARBA00004749"/>
    </source>
</evidence>
<gene>
    <name evidence="10" type="primary">ubiI</name>
    <name evidence="10" type="ORF">ERCILAFE3058_656</name>
</gene>
<keyword evidence="5" id="KW-0274">FAD</keyword>
<dbReference type="UniPathway" id="UPA00232"/>
<keyword evidence="8" id="KW-1133">Transmembrane helix</keyword>
<comment type="similarity">
    <text evidence="3">Belongs to the UbiH/COQ6 family.</text>
</comment>
<sequence>MKHYDIIISGGGIVGLAIACGLQGIGLQVLIVECTKYKRVLNDDTIIQNTERFSALNVASKRFLQHLGIWQKILDIYATNPFYGVEVWDMDGCGKINFDSQKQRIKDPLGYIVSNQELHHMLWQYVQNSKDITIFTSVKFHNVSFESDHAILTLENGSVLSTYLVIAADGTHSWIREHANIPLTFWDYRHHALVATIRTEKPHQSVAYQIFHSESILAFLPLSDPYLSSIVWSVSPEKASFLQTTSEILFNQYLSISHDLRLGLCRLASKRQTLPLTGCYAHNFAQHRLALVGNSAHTIHPLIGQGLNLGLMDAAELISEIKRIHYQCCDIGQYKNLRAYERRRKYSALLMLMGAQGFYLIFHGNHAEKKILRNSLLMLVNQMPAVKFYLLQHAQGIINIPQWLLR</sequence>
<evidence type="ECO:0000256" key="5">
    <source>
        <dbReference type="ARBA" id="ARBA00022827"/>
    </source>
</evidence>
<keyword evidence="7" id="KW-0503">Monooxygenase</keyword>
<keyword evidence="6 10" id="KW-0560">Oxidoreductase</keyword>
<dbReference type="EC" id="1.14.13.-" evidence="10"/>
<dbReference type="InterPro" id="IPR051205">
    <property type="entry name" value="UbiH/COQ6_monooxygenase"/>
</dbReference>
<dbReference type="PANTHER" id="PTHR43876">
    <property type="entry name" value="UBIQUINONE BIOSYNTHESIS MONOOXYGENASE COQ6, MITOCHONDRIAL"/>
    <property type="match status" value="1"/>
</dbReference>
<evidence type="ECO:0000313" key="11">
    <source>
        <dbReference type="Proteomes" id="UP000294418"/>
    </source>
</evidence>
<proteinExistence type="inferred from homology"/>
<evidence type="ECO:0000313" key="10">
    <source>
        <dbReference type="EMBL" id="VFP84570.1"/>
    </source>
</evidence>
<evidence type="ECO:0000256" key="7">
    <source>
        <dbReference type="ARBA" id="ARBA00023033"/>
    </source>
</evidence>
<dbReference type="Proteomes" id="UP000294418">
    <property type="component" value="Chromosome"/>
</dbReference>
<comment type="cofactor">
    <cofactor evidence="1">
        <name>FAD</name>
        <dbReference type="ChEBI" id="CHEBI:57692"/>
    </cofactor>
</comment>
<evidence type="ECO:0000256" key="6">
    <source>
        <dbReference type="ARBA" id="ARBA00023002"/>
    </source>
</evidence>
<evidence type="ECO:0000256" key="4">
    <source>
        <dbReference type="ARBA" id="ARBA00022630"/>
    </source>
</evidence>
<evidence type="ECO:0000256" key="3">
    <source>
        <dbReference type="ARBA" id="ARBA00005349"/>
    </source>
</evidence>
<comment type="pathway">
    <text evidence="2">Cofactor biosynthesis; ubiquinone biosynthesis.</text>
</comment>
<evidence type="ECO:0000256" key="8">
    <source>
        <dbReference type="SAM" id="Phobius"/>
    </source>
</evidence>
<reference evidence="10 11" key="1">
    <citation type="submission" date="2019-02" db="EMBL/GenBank/DDBJ databases">
        <authorList>
            <person name="Manzano-Marin A."/>
            <person name="Manzano-Marin A."/>
        </authorList>
    </citation>
    <scope>NUCLEOTIDE SEQUENCE [LARGE SCALE GENOMIC DNA]</scope>
    <source>
        <strain evidence="10 11">ErCilaricifoliae</strain>
    </source>
</reference>
<dbReference type="Gene3D" id="3.50.50.60">
    <property type="entry name" value="FAD/NAD(P)-binding domain"/>
    <property type="match status" value="2"/>
</dbReference>
<dbReference type="GO" id="GO:0019168">
    <property type="term" value="F:2-polyprenylphenol 6-hydroxylase activity"/>
    <property type="evidence" value="ECO:0007669"/>
    <property type="project" value="TreeGrafter"/>
</dbReference>
<dbReference type="RefSeq" id="WP_157990010.1">
    <property type="nucleotide sequence ID" value="NZ_LR217720.1"/>
</dbReference>
<dbReference type="PANTHER" id="PTHR43876:SF7">
    <property type="entry name" value="UBIQUINONE BIOSYNTHESIS MONOOXYGENASE COQ6, MITOCHONDRIAL"/>
    <property type="match status" value="1"/>
</dbReference>
<organism evidence="10 11">
    <name type="scientific">Candidatus Erwinia haradaeae</name>
    <dbReference type="NCBI Taxonomy" id="1922217"/>
    <lineage>
        <taxon>Bacteria</taxon>
        <taxon>Pseudomonadati</taxon>
        <taxon>Pseudomonadota</taxon>
        <taxon>Gammaproteobacteria</taxon>
        <taxon>Enterobacterales</taxon>
        <taxon>Erwiniaceae</taxon>
        <taxon>Erwinia</taxon>
    </lineage>
</organism>
<keyword evidence="8" id="KW-0472">Membrane</keyword>
<evidence type="ECO:0000256" key="1">
    <source>
        <dbReference type="ARBA" id="ARBA00001974"/>
    </source>
</evidence>
<dbReference type="EMBL" id="LR217720">
    <property type="protein sequence ID" value="VFP84570.1"/>
    <property type="molecule type" value="Genomic_DNA"/>
</dbReference>
<dbReference type="InterPro" id="IPR036188">
    <property type="entry name" value="FAD/NAD-bd_sf"/>
</dbReference>
<dbReference type="PRINTS" id="PR00420">
    <property type="entry name" value="RNGMNOXGNASE"/>
</dbReference>
<keyword evidence="8" id="KW-0812">Transmembrane</keyword>
<feature type="transmembrane region" description="Helical" evidence="8">
    <location>
        <begin position="6"/>
        <end position="32"/>
    </location>
</feature>
<dbReference type="GO" id="GO:0006744">
    <property type="term" value="P:ubiquinone biosynthetic process"/>
    <property type="evidence" value="ECO:0007669"/>
    <property type="project" value="UniProtKB-UniPathway"/>
</dbReference>
<dbReference type="OrthoDB" id="9769565at2"/>